<dbReference type="PANTHER" id="PTHR13420:SF7">
    <property type="entry name" value="UPF0235 PROTEIN C15ORF40"/>
    <property type="match status" value="1"/>
</dbReference>
<dbReference type="Pfam" id="PF02594">
    <property type="entry name" value="DUF167"/>
    <property type="match status" value="1"/>
</dbReference>
<evidence type="ECO:0000313" key="3">
    <source>
        <dbReference type="EMBL" id="GLS04589.1"/>
    </source>
</evidence>
<organism evidence="3 4">
    <name type="scientific">Chitiniphilus shinanonensis</name>
    <dbReference type="NCBI Taxonomy" id="553088"/>
    <lineage>
        <taxon>Bacteria</taxon>
        <taxon>Pseudomonadati</taxon>
        <taxon>Pseudomonadota</taxon>
        <taxon>Betaproteobacteria</taxon>
        <taxon>Neisseriales</taxon>
        <taxon>Chitinibacteraceae</taxon>
        <taxon>Chitiniphilus</taxon>
    </lineage>
</organism>
<accession>A0ABQ6BSJ8</accession>
<dbReference type="HAMAP" id="MF_00634">
    <property type="entry name" value="UPF0235"/>
    <property type="match status" value="1"/>
</dbReference>
<sequence length="83" mass="8595">MQPGAKKTEVTGLYDGALKLRLAAPPVDGKANAALLDFLAQAFAVPRRQVELKSGASSRRKVIRIVGSPQAPEQAVGLAADAA</sequence>
<dbReference type="PANTHER" id="PTHR13420">
    <property type="entry name" value="UPF0235 PROTEIN C15ORF40"/>
    <property type="match status" value="1"/>
</dbReference>
<name>A0ABQ6BSJ8_9NEIS</name>
<protein>
    <recommendedName>
        <fullName evidence="2">UPF0235 protein GCM10007860_17360</fullName>
    </recommendedName>
</protein>
<dbReference type="SUPFAM" id="SSF69786">
    <property type="entry name" value="YggU-like"/>
    <property type="match status" value="1"/>
</dbReference>
<evidence type="ECO:0000256" key="2">
    <source>
        <dbReference type="HAMAP-Rule" id="MF_00634"/>
    </source>
</evidence>
<dbReference type="EMBL" id="BSOZ01000021">
    <property type="protein sequence ID" value="GLS04589.1"/>
    <property type="molecule type" value="Genomic_DNA"/>
</dbReference>
<dbReference type="Proteomes" id="UP001156836">
    <property type="component" value="Unassembled WGS sequence"/>
</dbReference>
<comment type="similarity">
    <text evidence="1 2">Belongs to the UPF0235 family.</text>
</comment>
<evidence type="ECO:0000313" key="4">
    <source>
        <dbReference type="Proteomes" id="UP001156836"/>
    </source>
</evidence>
<dbReference type="NCBIfam" id="TIGR00251">
    <property type="entry name" value="DUF167 family protein"/>
    <property type="match status" value="1"/>
</dbReference>
<gene>
    <name evidence="3" type="ORF">GCM10007860_17360</name>
</gene>
<dbReference type="SMART" id="SM01152">
    <property type="entry name" value="DUF167"/>
    <property type="match status" value="1"/>
</dbReference>
<dbReference type="InterPro" id="IPR003746">
    <property type="entry name" value="DUF167"/>
</dbReference>
<keyword evidence="4" id="KW-1185">Reference proteome</keyword>
<proteinExistence type="inferred from homology"/>
<reference evidence="4" key="1">
    <citation type="journal article" date="2019" name="Int. J. Syst. Evol. Microbiol.">
        <title>The Global Catalogue of Microorganisms (GCM) 10K type strain sequencing project: providing services to taxonomists for standard genome sequencing and annotation.</title>
        <authorList>
            <consortium name="The Broad Institute Genomics Platform"/>
            <consortium name="The Broad Institute Genome Sequencing Center for Infectious Disease"/>
            <person name="Wu L."/>
            <person name="Ma J."/>
        </authorList>
    </citation>
    <scope>NUCLEOTIDE SEQUENCE [LARGE SCALE GENOMIC DNA]</scope>
    <source>
        <strain evidence="4">NBRC 104970</strain>
    </source>
</reference>
<comment type="caution">
    <text evidence="3">The sequence shown here is derived from an EMBL/GenBank/DDBJ whole genome shotgun (WGS) entry which is preliminary data.</text>
</comment>
<dbReference type="InterPro" id="IPR036591">
    <property type="entry name" value="YggU-like_sf"/>
</dbReference>
<dbReference type="Gene3D" id="3.30.1200.10">
    <property type="entry name" value="YggU-like"/>
    <property type="match status" value="1"/>
</dbReference>
<evidence type="ECO:0000256" key="1">
    <source>
        <dbReference type="ARBA" id="ARBA00010364"/>
    </source>
</evidence>